<dbReference type="Pfam" id="PF00005">
    <property type="entry name" value="ABC_tran"/>
    <property type="match status" value="1"/>
</dbReference>
<accession>A0A4R2J312</accession>
<dbReference type="InterPro" id="IPR013563">
    <property type="entry name" value="Oligopep_ABC_C"/>
</dbReference>
<feature type="transmembrane region" description="Helical" evidence="11">
    <location>
        <begin position="121"/>
        <end position="142"/>
    </location>
</feature>
<dbReference type="GO" id="GO:0005524">
    <property type="term" value="F:ATP binding"/>
    <property type="evidence" value="ECO:0007669"/>
    <property type="project" value="UniProtKB-KW"/>
</dbReference>
<evidence type="ECO:0000256" key="6">
    <source>
        <dbReference type="ARBA" id="ARBA00022692"/>
    </source>
</evidence>
<evidence type="ECO:0000256" key="5">
    <source>
        <dbReference type="ARBA" id="ARBA00022475"/>
    </source>
</evidence>
<organism evidence="14 15">
    <name type="scientific">Actinocrispum wychmicini</name>
    <dbReference type="NCBI Taxonomy" id="1213861"/>
    <lineage>
        <taxon>Bacteria</taxon>
        <taxon>Bacillati</taxon>
        <taxon>Actinomycetota</taxon>
        <taxon>Actinomycetes</taxon>
        <taxon>Pseudonocardiales</taxon>
        <taxon>Pseudonocardiaceae</taxon>
        <taxon>Actinocrispum</taxon>
    </lineage>
</organism>
<keyword evidence="6 11" id="KW-0812">Transmembrane</keyword>
<keyword evidence="10 11" id="KW-0472">Membrane</keyword>
<dbReference type="OrthoDB" id="3327300at2"/>
<sequence>MTKPAATKPATGRLKGLLRPAPLLALGYLGLLVVLAVGADVIAPYDPNAVDVPNKLAGPGGTHWLGTDELGRDQLSRIIYGTRVALIASFQAVVPALIVGVALGLTVAYLGGWWDRVAMRLADVMGSIPALLFAFGVIAVLGRGLTNAMIAASIVFAINFMRLTRALVLVERERLYVDAARVLGLSTPRIMFGQILPNIAGPIVVQFSIMLGVGQLFEAMLSFLGLGAGADQTSWGEMLDLSRTYSSTQPLLPVFPGIAITLTVLAFNVIGDALRDSVSSQSAERITWTTAKSRKPKVAVPTKETRAVLSVSGLTVQVPGPGGNVSVVDDVALEIAKGEVYGLVGESGCGKSMTALALMGLVPPPARLTAGSVRLGGRELAGLDERALSGIRGNEISLIFQDPIASLSPVHTIGRQIGEPLRAHRGMSRRDALDRAGELLNLVGVPDARRRLGDYPFQFSGGMAQRVAIAAALACEPKLLIADEPTTALDVSVQRQVLDLLLDLRDRFSMSILLITHDLGVIADVCDRVSVMYAGQIVETADVDTLFQAPRHPYTAALLDAMPTVRDAGETLPTIPGTVPPPWEWPTGCRFNPRCEYAVDSCREAIIPLVEGSRCKRSGELTLGGARV</sequence>
<evidence type="ECO:0000256" key="9">
    <source>
        <dbReference type="ARBA" id="ARBA00022989"/>
    </source>
</evidence>
<dbReference type="InterPro" id="IPR003439">
    <property type="entry name" value="ABC_transporter-like_ATP-bd"/>
</dbReference>
<evidence type="ECO:0000256" key="10">
    <source>
        <dbReference type="ARBA" id="ARBA00023136"/>
    </source>
</evidence>
<keyword evidence="7" id="KW-0547">Nucleotide-binding</keyword>
<dbReference type="AlphaFoldDB" id="A0A4R2J312"/>
<dbReference type="InterPro" id="IPR000515">
    <property type="entry name" value="MetI-like"/>
</dbReference>
<proteinExistence type="inferred from homology"/>
<evidence type="ECO:0000259" key="13">
    <source>
        <dbReference type="PROSITE" id="PS50928"/>
    </source>
</evidence>
<feature type="transmembrane region" description="Helical" evidence="11">
    <location>
        <begin position="191"/>
        <end position="217"/>
    </location>
</feature>
<comment type="subcellular location">
    <subcellularLocation>
        <location evidence="11">Cell membrane</location>
        <topology evidence="11">Multi-pass membrane protein</topology>
    </subcellularLocation>
    <subcellularLocation>
        <location evidence="2">Cell membrane</location>
        <topology evidence="2">Peripheral membrane protein</topology>
    </subcellularLocation>
    <subcellularLocation>
        <location evidence="1">Membrane</location>
        <topology evidence="1">Multi-pass membrane protein</topology>
    </subcellularLocation>
</comment>
<dbReference type="SMART" id="SM00382">
    <property type="entry name" value="AAA"/>
    <property type="match status" value="1"/>
</dbReference>
<name>A0A4R2J312_9PSEU</name>
<evidence type="ECO:0000256" key="11">
    <source>
        <dbReference type="RuleBase" id="RU363032"/>
    </source>
</evidence>
<dbReference type="PROSITE" id="PS50928">
    <property type="entry name" value="ABC_TM1"/>
    <property type="match status" value="1"/>
</dbReference>
<evidence type="ECO:0000259" key="12">
    <source>
        <dbReference type="PROSITE" id="PS50893"/>
    </source>
</evidence>
<reference evidence="14 15" key="1">
    <citation type="submission" date="2019-03" db="EMBL/GenBank/DDBJ databases">
        <title>Genomic Encyclopedia of Type Strains, Phase IV (KMG-IV): sequencing the most valuable type-strain genomes for metagenomic binning, comparative biology and taxonomic classification.</title>
        <authorList>
            <person name="Goeker M."/>
        </authorList>
    </citation>
    <scope>NUCLEOTIDE SEQUENCE [LARGE SCALE GENOMIC DNA]</scope>
    <source>
        <strain evidence="14 15">DSM 45934</strain>
    </source>
</reference>
<dbReference type="GO" id="GO:0005886">
    <property type="term" value="C:plasma membrane"/>
    <property type="evidence" value="ECO:0007669"/>
    <property type="project" value="UniProtKB-SubCell"/>
</dbReference>
<evidence type="ECO:0000256" key="1">
    <source>
        <dbReference type="ARBA" id="ARBA00004141"/>
    </source>
</evidence>
<evidence type="ECO:0000256" key="7">
    <source>
        <dbReference type="ARBA" id="ARBA00022741"/>
    </source>
</evidence>
<dbReference type="Gene3D" id="1.10.3720.10">
    <property type="entry name" value="MetI-like"/>
    <property type="match status" value="1"/>
</dbReference>
<evidence type="ECO:0000313" key="14">
    <source>
        <dbReference type="EMBL" id="TCO52274.1"/>
    </source>
</evidence>
<dbReference type="NCBIfam" id="TIGR01727">
    <property type="entry name" value="oligo_HPY"/>
    <property type="match status" value="1"/>
</dbReference>
<dbReference type="PANTHER" id="PTHR43297:SF2">
    <property type="entry name" value="DIPEPTIDE TRANSPORT ATP-BINDING PROTEIN DPPD"/>
    <property type="match status" value="1"/>
</dbReference>
<evidence type="ECO:0000313" key="15">
    <source>
        <dbReference type="Proteomes" id="UP000295680"/>
    </source>
</evidence>
<dbReference type="PROSITE" id="PS50893">
    <property type="entry name" value="ABC_TRANSPORTER_2"/>
    <property type="match status" value="1"/>
</dbReference>
<evidence type="ECO:0000256" key="2">
    <source>
        <dbReference type="ARBA" id="ARBA00004202"/>
    </source>
</evidence>
<comment type="caution">
    <text evidence="14">The sequence shown here is derived from an EMBL/GenBank/DDBJ whole genome shotgun (WGS) entry which is preliminary data.</text>
</comment>
<feature type="domain" description="ABC transmembrane type-1" evidence="13">
    <location>
        <begin position="82"/>
        <end position="271"/>
    </location>
</feature>
<dbReference type="EMBL" id="SLWS01000012">
    <property type="protein sequence ID" value="TCO52274.1"/>
    <property type="molecule type" value="Genomic_DNA"/>
</dbReference>
<comment type="similarity">
    <text evidence="11">Belongs to the binding-protein-dependent transport system permease family.</text>
</comment>
<feature type="transmembrane region" description="Helical" evidence="11">
    <location>
        <begin position="148"/>
        <end position="170"/>
    </location>
</feature>
<keyword evidence="8" id="KW-0067">ATP-binding</keyword>
<dbReference type="Pfam" id="PF08352">
    <property type="entry name" value="oligo_HPY"/>
    <property type="match status" value="1"/>
</dbReference>
<dbReference type="InterPro" id="IPR050388">
    <property type="entry name" value="ABC_Ni/Peptide_Import"/>
</dbReference>
<feature type="domain" description="ABC transporter" evidence="12">
    <location>
        <begin position="309"/>
        <end position="559"/>
    </location>
</feature>
<dbReference type="InterPro" id="IPR003593">
    <property type="entry name" value="AAA+_ATPase"/>
</dbReference>
<dbReference type="GO" id="GO:0055085">
    <property type="term" value="P:transmembrane transport"/>
    <property type="evidence" value="ECO:0007669"/>
    <property type="project" value="InterPro"/>
</dbReference>
<keyword evidence="5" id="KW-1003">Cell membrane</keyword>
<keyword evidence="4 11" id="KW-0813">Transport</keyword>
<dbReference type="SUPFAM" id="SSF161098">
    <property type="entry name" value="MetI-like"/>
    <property type="match status" value="1"/>
</dbReference>
<dbReference type="GO" id="GO:0016887">
    <property type="term" value="F:ATP hydrolysis activity"/>
    <property type="evidence" value="ECO:0007669"/>
    <property type="project" value="InterPro"/>
</dbReference>
<dbReference type="CDD" id="cd03257">
    <property type="entry name" value="ABC_NikE_OppD_transporters"/>
    <property type="match status" value="1"/>
</dbReference>
<dbReference type="PANTHER" id="PTHR43297">
    <property type="entry name" value="OLIGOPEPTIDE TRANSPORT ATP-BINDING PROTEIN APPD"/>
    <property type="match status" value="1"/>
</dbReference>
<comment type="similarity">
    <text evidence="3">Belongs to the ABC transporter superfamily.</text>
</comment>
<dbReference type="SUPFAM" id="SSF52540">
    <property type="entry name" value="P-loop containing nucleoside triphosphate hydrolases"/>
    <property type="match status" value="1"/>
</dbReference>
<dbReference type="InterPro" id="IPR035906">
    <property type="entry name" value="MetI-like_sf"/>
</dbReference>
<dbReference type="PROSITE" id="PS00211">
    <property type="entry name" value="ABC_TRANSPORTER_1"/>
    <property type="match status" value="1"/>
</dbReference>
<evidence type="ECO:0000256" key="4">
    <source>
        <dbReference type="ARBA" id="ARBA00022448"/>
    </source>
</evidence>
<dbReference type="Proteomes" id="UP000295680">
    <property type="component" value="Unassembled WGS sequence"/>
</dbReference>
<keyword evidence="9 11" id="KW-1133">Transmembrane helix</keyword>
<dbReference type="GO" id="GO:0015833">
    <property type="term" value="P:peptide transport"/>
    <property type="evidence" value="ECO:0007669"/>
    <property type="project" value="InterPro"/>
</dbReference>
<keyword evidence="15" id="KW-1185">Reference proteome</keyword>
<feature type="transmembrane region" description="Helical" evidence="11">
    <location>
        <begin position="84"/>
        <end position="109"/>
    </location>
</feature>
<dbReference type="Pfam" id="PF00528">
    <property type="entry name" value="BPD_transp_1"/>
    <property type="match status" value="1"/>
</dbReference>
<gene>
    <name evidence="14" type="ORF">EV192_1125</name>
</gene>
<evidence type="ECO:0000256" key="8">
    <source>
        <dbReference type="ARBA" id="ARBA00022840"/>
    </source>
</evidence>
<evidence type="ECO:0000256" key="3">
    <source>
        <dbReference type="ARBA" id="ARBA00005417"/>
    </source>
</evidence>
<dbReference type="InterPro" id="IPR027417">
    <property type="entry name" value="P-loop_NTPase"/>
</dbReference>
<dbReference type="CDD" id="cd06261">
    <property type="entry name" value="TM_PBP2"/>
    <property type="match status" value="1"/>
</dbReference>
<dbReference type="Gene3D" id="3.40.50.300">
    <property type="entry name" value="P-loop containing nucleotide triphosphate hydrolases"/>
    <property type="match status" value="1"/>
</dbReference>
<feature type="transmembrane region" description="Helical" evidence="11">
    <location>
        <begin position="21"/>
        <end position="43"/>
    </location>
</feature>
<dbReference type="RefSeq" id="WP_132124223.1">
    <property type="nucleotide sequence ID" value="NZ_SLWS01000012.1"/>
</dbReference>
<protein>
    <submittedName>
        <fullName evidence="14">Peptide/nickel transport system permease protein</fullName>
    </submittedName>
</protein>
<dbReference type="InterPro" id="IPR017871">
    <property type="entry name" value="ABC_transporter-like_CS"/>
</dbReference>
<dbReference type="FunFam" id="3.40.50.300:FF:000016">
    <property type="entry name" value="Oligopeptide ABC transporter ATP-binding component"/>
    <property type="match status" value="1"/>
</dbReference>